<dbReference type="AlphaFoldDB" id="A0A1D1ZQC2"/>
<dbReference type="EMBL" id="GDKF01009591">
    <property type="protein sequence ID" value="JAT69031.1"/>
    <property type="molecule type" value="Transcribed_RNA"/>
</dbReference>
<feature type="region of interest" description="Disordered" evidence="1">
    <location>
        <begin position="1"/>
        <end position="43"/>
    </location>
</feature>
<reference evidence="2" key="1">
    <citation type="submission" date="2015-08" db="EMBL/GenBank/DDBJ databases">
        <authorList>
            <person name="Babu N.S."/>
            <person name="Beckwith C.J."/>
            <person name="Beseler K.G."/>
            <person name="Brison A."/>
            <person name="Carone J.V."/>
            <person name="Caskin T.P."/>
            <person name="Diamond M."/>
            <person name="Durham M.E."/>
            <person name="Foxe J.M."/>
            <person name="Go M."/>
            <person name="Henderson B.A."/>
            <person name="Jones I.B."/>
            <person name="McGettigan J.A."/>
            <person name="Micheletti S.J."/>
            <person name="Nasrallah M.E."/>
            <person name="Ortiz D."/>
            <person name="Piller C.R."/>
            <person name="Privatt S.R."/>
            <person name="Schneider S.L."/>
            <person name="Sharp S."/>
            <person name="Smith T.C."/>
            <person name="Stanton J.D."/>
            <person name="Ullery H.E."/>
            <person name="Wilson R.J."/>
            <person name="Serrano M.G."/>
            <person name="Buck G."/>
            <person name="Lee V."/>
            <person name="Wang Y."/>
            <person name="Carvalho R."/>
            <person name="Voegtly L."/>
            <person name="Shi R."/>
            <person name="Duckworth R."/>
            <person name="Johnson A."/>
            <person name="Loviza R."/>
            <person name="Walstead R."/>
            <person name="Shah Z."/>
            <person name="Kiflezghi M."/>
            <person name="Wade K."/>
            <person name="Ball S.L."/>
            <person name="Bradley K.W."/>
            <person name="Asai D.J."/>
            <person name="Bowman C.A."/>
            <person name="Russell D.A."/>
            <person name="Pope W.H."/>
            <person name="Jacobs-Sera D."/>
            <person name="Hendrix R.W."/>
            <person name="Hatfull G.F."/>
        </authorList>
    </citation>
    <scope>NUCLEOTIDE SEQUENCE</scope>
</reference>
<evidence type="ECO:0000313" key="2">
    <source>
        <dbReference type="EMBL" id="JAT69031.1"/>
    </source>
</evidence>
<gene>
    <name evidence="2" type="ORF">g.50499</name>
</gene>
<feature type="compositionally biased region" description="Pro residues" evidence="1">
    <location>
        <begin position="20"/>
        <end position="40"/>
    </location>
</feature>
<sequence>MVGQRVWRGSTQFRRGVLPPTFPPHPSKPPARSPPPPSLPTPRTQILTLDSLEQSFMYRGGPPSLDPLEHIDGTALFLPAELRPPGAEGAGGRTGGVPRLMRAGPGGLTVSIGSGQGLKRHDSSLSGLSQSGGEGAWGRKAGSRREMMLASGLCRWDRPCSLLPAWVCRVCESSSSLPPGLPHLVPTPHVFSIHSLSLPMQSTPRRA</sequence>
<accession>A0A1D1ZQC2</accession>
<name>A0A1D1ZQC2_AUXPR</name>
<evidence type="ECO:0000256" key="1">
    <source>
        <dbReference type="SAM" id="MobiDB-lite"/>
    </source>
</evidence>
<proteinExistence type="predicted"/>
<protein>
    <submittedName>
        <fullName evidence="2">Uncharacterized protein</fullName>
    </submittedName>
</protein>
<feature type="region of interest" description="Disordered" evidence="1">
    <location>
        <begin position="117"/>
        <end position="142"/>
    </location>
</feature>
<organism evidence="2">
    <name type="scientific">Auxenochlorella protothecoides</name>
    <name type="common">Green microalga</name>
    <name type="synonym">Chlorella protothecoides</name>
    <dbReference type="NCBI Taxonomy" id="3075"/>
    <lineage>
        <taxon>Eukaryota</taxon>
        <taxon>Viridiplantae</taxon>
        <taxon>Chlorophyta</taxon>
        <taxon>core chlorophytes</taxon>
        <taxon>Trebouxiophyceae</taxon>
        <taxon>Chlorellales</taxon>
        <taxon>Chlorellaceae</taxon>
        <taxon>Auxenochlorella</taxon>
    </lineage>
</organism>